<evidence type="ECO:0000313" key="2">
    <source>
        <dbReference type="Proteomes" id="UP001431221"/>
    </source>
</evidence>
<protein>
    <recommendedName>
        <fullName evidence="3">Outer-membrane lipoprotein LolB</fullName>
    </recommendedName>
</protein>
<evidence type="ECO:0008006" key="3">
    <source>
        <dbReference type="Google" id="ProtNLM"/>
    </source>
</evidence>
<gene>
    <name evidence="1" type="ORF">M0H32_22255</name>
</gene>
<name>A0ABT0GZN6_9HYPH</name>
<sequence length="104" mass="11072">MSESKAGDVAEGAEIAVGTAALKASKLTAPQKRWLQKGLDQPGGKLPLFDDQGKEIPARTIRACVEAGWAEPWFSNPIKPDWLVCKLTPAAVEVLSASQKGKKS</sequence>
<dbReference type="EMBL" id="JALNMJ010000019">
    <property type="protein sequence ID" value="MCK7614904.1"/>
    <property type="molecule type" value="Genomic_DNA"/>
</dbReference>
<organism evidence="1 2">
    <name type="scientific">Roseibium sediminicola</name>
    <dbReference type="NCBI Taxonomy" id="2933272"/>
    <lineage>
        <taxon>Bacteria</taxon>
        <taxon>Pseudomonadati</taxon>
        <taxon>Pseudomonadota</taxon>
        <taxon>Alphaproteobacteria</taxon>
        <taxon>Hyphomicrobiales</taxon>
        <taxon>Stappiaceae</taxon>
        <taxon>Roseibium</taxon>
    </lineage>
</organism>
<proteinExistence type="predicted"/>
<keyword evidence="2" id="KW-1185">Reference proteome</keyword>
<reference evidence="1" key="1">
    <citation type="submission" date="2022-04" db="EMBL/GenBank/DDBJ databases">
        <title>Roseibium sp. CAU 1639 isolated from mud.</title>
        <authorList>
            <person name="Kim W."/>
        </authorList>
    </citation>
    <scope>NUCLEOTIDE SEQUENCE</scope>
    <source>
        <strain evidence="1">CAU 1639</strain>
    </source>
</reference>
<comment type="caution">
    <text evidence="1">The sequence shown here is derived from an EMBL/GenBank/DDBJ whole genome shotgun (WGS) entry which is preliminary data.</text>
</comment>
<accession>A0ABT0GZN6</accession>
<dbReference type="RefSeq" id="WP_248157743.1">
    <property type="nucleotide sequence ID" value="NZ_JALNMJ010000019.1"/>
</dbReference>
<evidence type="ECO:0000313" key="1">
    <source>
        <dbReference type="EMBL" id="MCK7614904.1"/>
    </source>
</evidence>
<dbReference type="Proteomes" id="UP001431221">
    <property type="component" value="Unassembled WGS sequence"/>
</dbReference>